<keyword evidence="3" id="KW-1185">Reference proteome</keyword>
<dbReference type="EMBL" id="JAUOZU010000007">
    <property type="protein sequence ID" value="MDO6964661.1"/>
    <property type="molecule type" value="Genomic_DNA"/>
</dbReference>
<organism evidence="2 3">
    <name type="scientific">Rhizobium alvei</name>
    <dbReference type="NCBI Taxonomy" id="1132659"/>
    <lineage>
        <taxon>Bacteria</taxon>
        <taxon>Pseudomonadati</taxon>
        <taxon>Pseudomonadota</taxon>
        <taxon>Alphaproteobacteria</taxon>
        <taxon>Hyphomicrobiales</taxon>
        <taxon>Rhizobiaceae</taxon>
        <taxon>Rhizobium/Agrobacterium group</taxon>
        <taxon>Rhizobium</taxon>
    </lineage>
</organism>
<keyword evidence="1" id="KW-0812">Transmembrane</keyword>
<feature type="transmembrane region" description="Helical" evidence="1">
    <location>
        <begin position="77"/>
        <end position="94"/>
    </location>
</feature>
<dbReference type="Pfam" id="PF06772">
    <property type="entry name" value="LtrA"/>
    <property type="match status" value="1"/>
</dbReference>
<dbReference type="InterPro" id="IPR010640">
    <property type="entry name" value="Low_temperature_requirement_A"/>
</dbReference>
<feature type="transmembrane region" description="Helical" evidence="1">
    <location>
        <begin position="297"/>
        <end position="313"/>
    </location>
</feature>
<dbReference type="RefSeq" id="WP_304376558.1">
    <property type="nucleotide sequence ID" value="NZ_JAUOZU010000007.1"/>
</dbReference>
<reference evidence="2" key="2">
    <citation type="submission" date="2023-07" db="EMBL/GenBank/DDBJ databases">
        <authorList>
            <person name="Shen H."/>
        </authorList>
    </citation>
    <scope>NUCLEOTIDE SEQUENCE</scope>
    <source>
        <strain evidence="2">TNR-22</strain>
    </source>
</reference>
<sequence>MSDTTTHAEPKKVSWFELFFDLIFVVAVAGLTSRLAEHYDFNGLLSFAFLFLVLWWLWLGNSFNASRFYSDRPDQRLIGFVQIVAVVFIAYGTGDAFGNRAWAFAGGVGAFKILLMINYLREIHRPGLRRLVNLYAALYALQSALWLLSIAMDPSVRVWMWALALGVDVVTPFIVASETHRAPPHPEHLPERFGLFTLIMLGEMVAASVHALDHGSELHLDTLVAALLGVAIGLLYWIGYFRSADAIGERRVRDAASGRRLRLWAYGHIPLYLGIGGSGAGIVYLSHHFELTGPAPWMFAGSIVAAVLGLGLIRSASVRRVEEAA</sequence>
<name>A0ABT8YM35_9HYPH</name>
<dbReference type="PANTHER" id="PTHR36840">
    <property type="entry name" value="BLL5714 PROTEIN"/>
    <property type="match status" value="1"/>
</dbReference>
<protein>
    <submittedName>
        <fullName evidence="2">Low temperature requirement protein A</fullName>
    </submittedName>
</protein>
<feature type="transmembrane region" description="Helical" evidence="1">
    <location>
        <begin position="100"/>
        <end position="120"/>
    </location>
</feature>
<feature type="transmembrane region" description="Helical" evidence="1">
    <location>
        <begin position="263"/>
        <end position="285"/>
    </location>
</feature>
<feature type="transmembrane region" description="Helical" evidence="1">
    <location>
        <begin position="223"/>
        <end position="242"/>
    </location>
</feature>
<dbReference type="Proteomes" id="UP001174932">
    <property type="component" value="Unassembled WGS sequence"/>
</dbReference>
<keyword evidence="1" id="KW-1133">Transmembrane helix</keyword>
<evidence type="ECO:0000256" key="1">
    <source>
        <dbReference type="SAM" id="Phobius"/>
    </source>
</evidence>
<keyword evidence="1" id="KW-0472">Membrane</keyword>
<evidence type="ECO:0000313" key="2">
    <source>
        <dbReference type="EMBL" id="MDO6964661.1"/>
    </source>
</evidence>
<comment type="caution">
    <text evidence="2">The sequence shown here is derived from an EMBL/GenBank/DDBJ whole genome shotgun (WGS) entry which is preliminary data.</text>
</comment>
<dbReference type="PANTHER" id="PTHR36840:SF1">
    <property type="entry name" value="BLL5714 PROTEIN"/>
    <property type="match status" value="1"/>
</dbReference>
<feature type="transmembrane region" description="Helical" evidence="1">
    <location>
        <begin position="189"/>
        <end position="211"/>
    </location>
</feature>
<feature type="transmembrane region" description="Helical" evidence="1">
    <location>
        <begin position="12"/>
        <end position="32"/>
    </location>
</feature>
<proteinExistence type="predicted"/>
<gene>
    <name evidence="2" type="ORF">Q4481_11905</name>
</gene>
<feature type="transmembrane region" description="Helical" evidence="1">
    <location>
        <begin position="132"/>
        <end position="152"/>
    </location>
</feature>
<feature type="transmembrane region" description="Helical" evidence="1">
    <location>
        <begin position="44"/>
        <end position="65"/>
    </location>
</feature>
<reference evidence="2" key="1">
    <citation type="journal article" date="2015" name="Int. J. Syst. Evol. Microbiol.">
        <title>Rhizobium alvei sp. nov., isolated from a freshwater river.</title>
        <authorList>
            <person name="Sheu S.Y."/>
            <person name="Huang H.W."/>
            <person name="Young C.C."/>
            <person name="Chen W.M."/>
        </authorList>
    </citation>
    <scope>NUCLEOTIDE SEQUENCE</scope>
    <source>
        <strain evidence="2">TNR-22</strain>
    </source>
</reference>
<evidence type="ECO:0000313" key="3">
    <source>
        <dbReference type="Proteomes" id="UP001174932"/>
    </source>
</evidence>
<accession>A0ABT8YM35</accession>
<feature type="transmembrane region" description="Helical" evidence="1">
    <location>
        <begin position="158"/>
        <end position="177"/>
    </location>
</feature>